<sequence>MIGSWRRPVAASLVVCLLAAGCGPQLSKEQRLSNQQGIPSNHGQAANRLKSEELNGKTTAIGLNGGFIRMLPQSRVEMTIPTVTIGGTAYVVGSDFAKIVGFRSNWDQARGVFQLGEHDASYELKPGQPSALRDDETVALKEAPILFNAQIHIPVSALNPVFQKDFSFEIKEQAAVVQATDWAVSGAIDGPLEASTGAELDFGDDPQDPVQGTEGASAMRLEPDPLLEASGAVEAMKELNGFSGNDDIAVPALRQVDMNVLLTRAQRYVGVNYAFGAAPYSTSGKFDCSTFTQYVFAKSGITLNRTARAQAKQGTAVDRKQLRKGDLLFFYVPGKFRSQKTVGHVGIYLGNQRMIHSAPEPKDGVQITHINNAYWKQTFLAAKRVSSS</sequence>
<evidence type="ECO:0000256" key="1">
    <source>
        <dbReference type="ARBA" id="ARBA00007074"/>
    </source>
</evidence>
<dbReference type="InterPro" id="IPR036582">
    <property type="entry name" value="Mao_N_sf"/>
</dbReference>
<evidence type="ECO:0000256" key="2">
    <source>
        <dbReference type="ARBA" id="ARBA00022670"/>
    </source>
</evidence>
<dbReference type="InterPro" id="IPR038765">
    <property type="entry name" value="Papain-like_cys_pep_sf"/>
</dbReference>
<dbReference type="SUPFAM" id="SSF54001">
    <property type="entry name" value="Cysteine proteinases"/>
    <property type="match status" value="1"/>
</dbReference>
<organism evidence="6 7">
    <name type="scientific">Paenibacillus ehimensis</name>
    <dbReference type="NCBI Taxonomy" id="79264"/>
    <lineage>
        <taxon>Bacteria</taxon>
        <taxon>Bacillati</taxon>
        <taxon>Bacillota</taxon>
        <taxon>Bacilli</taxon>
        <taxon>Bacillales</taxon>
        <taxon>Paenibacillaceae</taxon>
        <taxon>Paenibacillus</taxon>
    </lineage>
</organism>
<reference evidence="6" key="1">
    <citation type="submission" date="2023-07" db="EMBL/GenBank/DDBJ databases">
        <authorList>
            <person name="Aktuganov G."/>
            <person name="Boyko T."/>
            <person name="Delegan Y."/>
            <person name="Galimzianova N."/>
            <person name="Gilvanova E."/>
            <person name="Korobov V."/>
            <person name="Kuzmina L."/>
            <person name="Melentiev A."/>
            <person name="Milman P."/>
            <person name="Ryabova A."/>
            <person name="Stupak E."/>
            <person name="Yasakov T."/>
            <person name="Zharikova N."/>
            <person name="Zhurenko E."/>
        </authorList>
    </citation>
    <scope>NUCLEOTIDE SEQUENCE</scope>
    <source>
        <strain evidence="6">IB-739</strain>
    </source>
</reference>
<dbReference type="Gene3D" id="3.90.1720.10">
    <property type="entry name" value="endopeptidase domain like (from Nostoc punctiforme)"/>
    <property type="match status" value="1"/>
</dbReference>
<evidence type="ECO:0000313" key="7">
    <source>
        <dbReference type="Proteomes" id="UP001168883"/>
    </source>
</evidence>
<dbReference type="Pfam" id="PF00877">
    <property type="entry name" value="NLPC_P60"/>
    <property type="match status" value="1"/>
</dbReference>
<name>A0ABT8VF11_9BACL</name>
<dbReference type="InterPro" id="IPR000064">
    <property type="entry name" value="NLP_P60_dom"/>
</dbReference>
<evidence type="ECO:0000256" key="4">
    <source>
        <dbReference type="ARBA" id="ARBA00022807"/>
    </source>
</evidence>
<dbReference type="Pfam" id="PF07833">
    <property type="entry name" value="Cu_amine_oxidN1"/>
    <property type="match status" value="1"/>
</dbReference>
<comment type="caution">
    <text evidence="6">The sequence shown here is derived from an EMBL/GenBank/DDBJ whole genome shotgun (WGS) entry which is preliminary data.</text>
</comment>
<evidence type="ECO:0000259" key="5">
    <source>
        <dbReference type="PROSITE" id="PS51935"/>
    </source>
</evidence>
<accession>A0ABT8VF11</accession>
<keyword evidence="4" id="KW-0788">Thiol protease</keyword>
<dbReference type="EMBL" id="JAUMKJ010000028">
    <property type="protein sequence ID" value="MDO3679579.1"/>
    <property type="molecule type" value="Genomic_DNA"/>
</dbReference>
<keyword evidence="3" id="KW-0378">Hydrolase</keyword>
<keyword evidence="7" id="KW-1185">Reference proteome</keyword>
<dbReference type="InterPro" id="IPR051202">
    <property type="entry name" value="Peptidase_C40"/>
</dbReference>
<dbReference type="SUPFAM" id="SSF55383">
    <property type="entry name" value="Copper amine oxidase, domain N"/>
    <property type="match status" value="1"/>
</dbReference>
<gene>
    <name evidence="6" type="ORF">Q3C12_21440</name>
</gene>
<feature type="domain" description="NlpC/P60" evidence="5">
    <location>
        <begin position="255"/>
        <end position="386"/>
    </location>
</feature>
<dbReference type="PANTHER" id="PTHR47053">
    <property type="entry name" value="MUREIN DD-ENDOPEPTIDASE MEPH-RELATED"/>
    <property type="match status" value="1"/>
</dbReference>
<proteinExistence type="inferred from homology"/>
<protein>
    <submittedName>
        <fullName evidence="6">C40 family peptidase</fullName>
    </submittedName>
</protein>
<dbReference type="PANTHER" id="PTHR47053:SF1">
    <property type="entry name" value="MUREIN DD-ENDOPEPTIDASE MEPH-RELATED"/>
    <property type="match status" value="1"/>
</dbReference>
<dbReference type="RefSeq" id="WP_025852731.1">
    <property type="nucleotide sequence ID" value="NZ_JARLKN010000059.1"/>
</dbReference>
<comment type="similarity">
    <text evidence="1">Belongs to the peptidase C40 family.</text>
</comment>
<dbReference type="Proteomes" id="UP001168883">
    <property type="component" value="Unassembled WGS sequence"/>
</dbReference>
<evidence type="ECO:0000313" key="6">
    <source>
        <dbReference type="EMBL" id="MDO3679579.1"/>
    </source>
</evidence>
<dbReference type="PROSITE" id="PS51257">
    <property type="entry name" value="PROKAR_LIPOPROTEIN"/>
    <property type="match status" value="1"/>
</dbReference>
<dbReference type="PROSITE" id="PS51935">
    <property type="entry name" value="NLPC_P60"/>
    <property type="match status" value="1"/>
</dbReference>
<dbReference type="InterPro" id="IPR012854">
    <property type="entry name" value="Cu_amine_oxidase-like_N"/>
</dbReference>
<keyword evidence="2" id="KW-0645">Protease</keyword>
<evidence type="ECO:0000256" key="3">
    <source>
        <dbReference type="ARBA" id="ARBA00022801"/>
    </source>
</evidence>